<dbReference type="Gene3D" id="3.40.50.300">
    <property type="entry name" value="P-loop containing nucleotide triphosphate hydrolases"/>
    <property type="match status" value="2"/>
</dbReference>
<evidence type="ECO:0000259" key="6">
    <source>
        <dbReference type="Pfam" id="PF01443"/>
    </source>
</evidence>
<dbReference type="GO" id="GO:0006351">
    <property type="term" value="P:DNA-templated transcription"/>
    <property type="evidence" value="ECO:0007669"/>
    <property type="project" value="InterPro"/>
</dbReference>
<evidence type="ECO:0000256" key="4">
    <source>
        <dbReference type="ARBA" id="ARBA00022840"/>
    </source>
</evidence>
<feature type="domain" description="RNA-dependent RNA polymerase alsuviricetes" evidence="5">
    <location>
        <begin position="1846"/>
        <end position="2164"/>
    </location>
</feature>
<feature type="domain" description="(+)RNA virus helicase C-terminal" evidence="6">
    <location>
        <begin position="999"/>
        <end position="1240"/>
    </location>
</feature>
<dbReference type="EMBL" id="OX380388">
    <property type="protein sequence ID" value="CAI5383875.1"/>
    <property type="molecule type" value="Genomic_RNA"/>
</dbReference>
<keyword evidence="3" id="KW-0548">Nucleotidyltransferase</keyword>
<dbReference type="SUPFAM" id="SSF56672">
    <property type="entry name" value="DNA/RNA polymerases"/>
    <property type="match status" value="1"/>
</dbReference>
<organism evidence="8">
    <name type="scientific">Fern benyvirus</name>
    <dbReference type="NCBI Taxonomy" id="2933169"/>
    <lineage>
        <taxon>Viruses</taxon>
        <taxon>Riboviria</taxon>
        <taxon>Orthornavirae</taxon>
        <taxon>Kitrinoviricota</taxon>
        <taxon>Alsuviricetes</taxon>
        <taxon>Hepelivirales</taxon>
        <taxon>Benyviridae</taxon>
    </lineage>
</organism>
<reference evidence="8" key="1">
    <citation type="submission" date="2022-11" db="EMBL/GenBank/DDBJ databases">
        <authorList>
            <person name="Mifsud CO J."/>
            <person name="Holmes C E."/>
            <person name="Gallagher V R."/>
            <person name="Geoghegan L J."/>
        </authorList>
    </citation>
    <scope>NUCLEOTIDE SEQUENCE</scope>
</reference>
<dbReference type="Pfam" id="PF01443">
    <property type="entry name" value="Viral_helicase1"/>
    <property type="match status" value="1"/>
</dbReference>
<dbReference type="InterPro" id="IPR001788">
    <property type="entry name" value="RNA-dep_RNA_pol_alsuvir"/>
</dbReference>
<dbReference type="InterPro" id="IPR027351">
    <property type="entry name" value="(+)RNA_virus_helicase_core_dom"/>
</dbReference>
<dbReference type="Pfam" id="PF00978">
    <property type="entry name" value="RdRP_2"/>
    <property type="match status" value="1"/>
</dbReference>
<feature type="domain" description="Peptidase C36 beet necrotic yellow vein furovirus-type papain-like endopeptidase" evidence="7">
    <location>
        <begin position="1546"/>
        <end position="1617"/>
    </location>
</feature>
<keyword evidence="1" id="KW-0696">RNA-directed RNA polymerase</keyword>
<dbReference type="GO" id="GO:0003723">
    <property type="term" value="F:RNA binding"/>
    <property type="evidence" value="ECO:0007669"/>
    <property type="project" value="InterPro"/>
</dbReference>
<evidence type="ECO:0000259" key="7">
    <source>
        <dbReference type="Pfam" id="PF05415"/>
    </source>
</evidence>
<sequence>MCVVIGPPNRENFVVNSRYKALRCISQVSGGMATSSSSEFSGFTALELVQFWDDDGDRQVYERFINRFGERLSDSALFAIAWKRDCYKQWVAEVMNLVGKRRNLTRSHVAGLRRGLARFAGPIWISALKTVICRFIRHLQQSEVDLHNIYVTQPIGVDVGLFHVDVTSGMISVLELYKFLSLMEQLQEGHCLVGAEVTAAHMQSTARAVEAVAIAAADASEGYRVEKASTYHIPMNMKPRDKRILEAVLGTKPIYDMRDRVNHDHTPMAAIRHLIRQEHNMALRLVSHNPRTGEKWADADLETMLESRGSELKTLVVSSSAREANEYGLCGNVHHYFADVDSKDMIRTTEIYLNEVVKQKRKNFKAHERKLYKTVTERGYIASMQLDEAMSVLETVKRQTKGSLPGFSAVKRVVNYETLLHEVAVLRNLPGHFRCEIRDHVKTGDPNDHFTQLVIQDSGYNWSSFNWLELFKRTGALVARGYMCLPLELLFKDMPLNEMYKMRFWTEGLLGVMRNDGVAAATPMDMSHRDSFGAVLEDGAFKIQFAAITYQTSNGYGHPVHCWDTLLRSPVIEHKSFDFALEVQIDVRIGPMVSYTISKTTRQVALYRDIALPENLQYLVVYDLPKMAQDIKANRSLVYHKPYPTFTVNALEFYDVVNYGLSLAAASLKKEFIATYVKCKMSGVALVSAEISKKWLLSPYDFHRFVEAAYYYIIYLRTLSNDDIPSAAYYEVDWKTKLLKLLAGGLDLLVSPVRWLFSWMYSEKILENIVTVPAWSEFQKAVPKYLPNRRNRDKSMFERGHFEADNTDFGPHMDLTNKFLCSTSLLPDGWTMDEWLATDENLQMVNVAIKEKAKKEQSGEKGCSFGVEHGDGLTISESLPENALDAVADYTNSLRTRTLETDVDLVEELGKFQKLYANTTGCGFCKVVLPQVGKQIIDCHCKQDSSHAFTVSLADLNALKEKMREEAKNAPGGLAKTLTDAMEKIPTEGFSHKCRVEYIRGGAGTGKSRIIRTLAHPTFDLVVAPFQKLRVDYKDQPGPDGELTTWDFHTQHMAMHKMERAKVFVDEFTALDYNLLAIILYRCAAEVVYLVGDTQQTGILEGANEGVPIVSKIDFNTVSMHVPMGNFRCPQLDVKRINYNYGTCMFPMSSVVDGLRTGPLDALQEAVTSSGYTLIHFSHETANNLLARNCRDDKTTVRANQGSTHKKVVLPICKTDKWLTSEPSLRLVAMSRHTEELLVLHEGFAKGNMELHVERFMGPLLNLPPGIEKEDYMLKFFFGDEKPVGSLAYNESTMMHVFKDCVRKSGAYGGEPAGVDKGSDQGHSGDADTELPGDLLGRFKELGGGGIAHADPVCLDTGLVKTLELVSGEKDVVNMLWKVEGTLTNKQFSTVHTACQTAYGGTSINRYWGNKWTRNFTEALMQMVGAHTAASLLLLKCLSRSVSAWRLLCSVFRILGKQMQQAITACYTMYNRKLMRKRLSPAITMPLLGKEKVIDIELGTFKVSPELETPVLEDVPGEDVKFGDFPPKHINLNKAVISEVSQASPLAKRLNNCLAVAIADQESVGLNSIHAIMENSKVRKQYQQWLNSDRPSSNDDVQMFASGLNIAIEIRGVSEDKGVKHNWVYTYNLSASGEPCVLHHQSAGLGHYEAHRHYGCGRKPLKSKFGPEFSVPLANRVDQTTTAIGIIETPGEVSEAFADNYGLRQPFVDYATQFVPKVYYPGVVQKLTPFEEFLPTLRMKPMFDVYKLLKVYDLQSNLDYDLPYLNHEMSNIIGSTFVSGELNMEIVCPTNQRRNVQLAETKFRALSTGAALVYSQKNQWQTLQTMQARYLMTKAGGFPAERQRKIAKTIAGLFVSECITPNTLRQIQPENLFAIANRGLKDMRTKNYEKQMDELFTKNARINRFEQKDIEKPLKDSRVDLGKAGQGILAWSKEAHVLFMLAFRAINDLLLNSLNPNVVYDNSLSETDFLAKVNSAMAQTPDCATNAVIDATACDSGQNGFTQLIEEEIYLALGINSDMLAWYFMFRRKYTILSRYVYAMAEWIKTSGEPGTLLGNTILIGAKQNAIVRGKGPFCLVCKGDDAFKRQAGQYINYELLGDIKASCPMDFKIDIDVPITFCGYALVGGRLYPNVARKLQKLSAHRFRDFEHFAEYQISLRDWLSKLPVWPETYNEFLCVNAKILGKNTEDIERMVMELQSFSHIGPQQFNSEFREVHVRFDVPTCDLLDLSPAERKVVLPTTLVPEDMHYRKFHNKMKFLK</sequence>
<evidence type="ECO:0000313" key="8">
    <source>
        <dbReference type="EMBL" id="CAI5383875.1"/>
    </source>
</evidence>
<protein>
    <submittedName>
        <fullName evidence="8">Polyprotein</fullName>
    </submittedName>
</protein>
<evidence type="ECO:0000256" key="3">
    <source>
        <dbReference type="ARBA" id="ARBA00022695"/>
    </source>
</evidence>
<dbReference type="Pfam" id="PF05415">
    <property type="entry name" value="Peptidase_C36"/>
    <property type="match status" value="1"/>
</dbReference>
<accession>A0A9C7GWH9</accession>
<keyword evidence="2" id="KW-0808">Transferase</keyword>
<evidence type="ECO:0000256" key="1">
    <source>
        <dbReference type="ARBA" id="ARBA00022484"/>
    </source>
</evidence>
<dbReference type="InterPro" id="IPR027417">
    <property type="entry name" value="P-loop_NTPase"/>
</dbReference>
<dbReference type="GO" id="GO:0005524">
    <property type="term" value="F:ATP binding"/>
    <property type="evidence" value="ECO:0007669"/>
    <property type="project" value="UniProtKB-KW"/>
</dbReference>
<evidence type="ECO:0000259" key="5">
    <source>
        <dbReference type="Pfam" id="PF00978"/>
    </source>
</evidence>
<dbReference type="InterPro" id="IPR043502">
    <property type="entry name" value="DNA/RNA_pol_sf"/>
</dbReference>
<evidence type="ECO:0000256" key="2">
    <source>
        <dbReference type="ARBA" id="ARBA00022679"/>
    </source>
</evidence>
<dbReference type="InterPro" id="IPR008746">
    <property type="entry name" value="Peptidase_C36"/>
</dbReference>
<name>A0A9C7GWH9_9VIRU</name>
<keyword evidence="4" id="KW-0067">ATP-binding</keyword>
<dbReference type="GO" id="GO:0003968">
    <property type="term" value="F:RNA-directed RNA polymerase activity"/>
    <property type="evidence" value="ECO:0007669"/>
    <property type="project" value="UniProtKB-KW"/>
</dbReference>
<proteinExistence type="predicted"/>
<gene>
    <name evidence="8" type="primary">polyprotein</name>
</gene>
<keyword evidence="4" id="KW-0547">Nucleotide-binding</keyword>